<dbReference type="RefSeq" id="WP_197309501.1">
    <property type="nucleotide sequence ID" value="NZ_JADZLT010000036.1"/>
</dbReference>
<dbReference type="InterPro" id="IPR028082">
    <property type="entry name" value="Peripla_BP_I"/>
</dbReference>
<dbReference type="InterPro" id="IPR028081">
    <property type="entry name" value="Leu-bd"/>
</dbReference>
<dbReference type="PANTHER" id="PTHR30483:SF6">
    <property type="entry name" value="PERIPLASMIC BINDING PROTEIN OF ABC TRANSPORTER FOR NATURAL AMINO ACIDS"/>
    <property type="match status" value="1"/>
</dbReference>
<dbReference type="InterPro" id="IPR019546">
    <property type="entry name" value="TAT_signal_bac_arc"/>
</dbReference>
<dbReference type="InterPro" id="IPR006311">
    <property type="entry name" value="TAT_signal"/>
</dbReference>
<proteinExistence type="inferred from homology"/>
<organism evidence="6 7">
    <name type="scientific">Methylobrevis albus</name>
    <dbReference type="NCBI Taxonomy" id="2793297"/>
    <lineage>
        <taxon>Bacteria</taxon>
        <taxon>Pseudomonadati</taxon>
        <taxon>Pseudomonadota</taxon>
        <taxon>Alphaproteobacteria</taxon>
        <taxon>Hyphomicrobiales</taxon>
        <taxon>Pleomorphomonadaceae</taxon>
        <taxon>Methylobrevis</taxon>
    </lineage>
</organism>
<dbReference type="SUPFAM" id="SSF53822">
    <property type="entry name" value="Periplasmic binding protein-like I"/>
    <property type="match status" value="1"/>
</dbReference>
<dbReference type="Proteomes" id="UP000631694">
    <property type="component" value="Unassembled WGS sequence"/>
</dbReference>
<keyword evidence="7" id="KW-1185">Reference proteome</keyword>
<feature type="domain" description="Leucine-binding protein" evidence="5">
    <location>
        <begin position="71"/>
        <end position="432"/>
    </location>
</feature>
<dbReference type="AlphaFoldDB" id="A0A931HZ98"/>
<evidence type="ECO:0000313" key="7">
    <source>
        <dbReference type="Proteomes" id="UP000631694"/>
    </source>
</evidence>
<dbReference type="InterPro" id="IPR051010">
    <property type="entry name" value="BCAA_transport"/>
</dbReference>
<evidence type="ECO:0000256" key="2">
    <source>
        <dbReference type="ARBA" id="ARBA00022729"/>
    </source>
</evidence>
<protein>
    <submittedName>
        <fullName evidence="6">ABC transporter substrate-binding protein</fullName>
    </submittedName>
</protein>
<evidence type="ECO:0000256" key="3">
    <source>
        <dbReference type="ARBA" id="ARBA00022970"/>
    </source>
</evidence>
<reference evidence="6" key="1">
    <citation type="submission" date="2020-12" db="EMBL/GenBank/DDBJ databases">
        <title>Methylobrevis albus sp. nov., isolated from fresh water lack sediment.</title>
        <authorList>
            <person name="Zou Q."/>
        </authorList>
    </citation>
    <scope>NUCLEOTIDE SEQUENCE</scope>
    <source>
        <strain evidence="6">L22</strain>
    </source>
</reference>
<dbReference type="Pfam" id="PF13458">
    <property type="entry name" value="Peripla_BP_6"/>
    <property type="match status" value="1"/>
</dbReference>
<name>A0A931HZ98_9HYPH</name>
<sequence>MTDKIDIAGATTSTTTADAAGAPSPAATSPGAGATRRDVLKGIGAGAALAAGGLILGPGFVRYAQAQSSAPIKIGFQVHRTGIGAAYGRWYERTTNAAVKLINEQGGINGRPVEIVAEDDGTDPRRGAEVIEKFATQHKVDVAFGTLFSHVVIGSAPRAGELKLPYFVVSEGHHVASTKMNRYTFQPGITDVRSQVISMAPWIAGNLGKKVTMIYPDFAFGYDHRDYFSEAIKAQGGEVTTLIPVPPTETSFTRYFPNIPMDTEVLYHVMVGPAVLTFVKELGEHFGSQRPELFGFIDSLEAVDLASPGLEFLEGTHFWEGYPRYAGANPSAFDTFYREKVGVDANGASVSDAADISTYSHMFGCWETLYVLKQAMEAAGYQGPADKAKLVEATEALTEFAESNEHPQGAKVFNGKIHQVFGSQSITKVTGGKAELVHKTSIEDGMYEPEGDYTTMAL</sequence>
<dbReference type="NCBIfam" id="TIGR01409">
    <property type="entry name" value="TAT_signal_seq"/>
    <property type="match status" value="1"/>
</dbReference>
<keyword evidence="3" id="KW-0029">Amino-acid transport</keyword>
<dbReference type="PANTHER" id="PTHR30483">
    <property type="entry name" value="LEUCINE-SPECIFIC-BINDING PROTEIN"/>
    <property type="match status" value="1"/>
</dbReference>
<comment type="caution">
    <text evidence="6">The sequence shown here is derived from an EMBL/GenBank/DDBJ whole genome shotgun (WGS) entry which is preliminary data.</text>
</comment>
<evidence type="ECO:0000259" key="5">
    <source>
        <dbReference type="Pfam" id="PF13458"/>
    </source>
</evidence>
<dbReference type="GO" id="GO:0006865">
    <property type="term" value="P:amino acid transport"/>
    <property type="evidence" value="ECO:0007669"/>
    <property type="project" value="UniProtKB-KW"/>
</dbReference>
<dbReference type="EMBL" id="JADZLT010000036">
    <property type="protein sequence ID" value="MBH0236405.1"/>
    <property type="molecule type" value="Genomic_DNA"/>
</dbReference>
<keyword evidence="2" id="KW-0732">Signal</keyword>
<accession>A0A931HZ98</accession>
<comment type="similarity">
    <text evidence="1">Belongs to the leucine-binding protein family.</text>
</comment>
<feature type="region of interest" description="Disordered" evidence="4">
    <location>
        <begin position="14"/>
        <end position="33"/>
    </location>
</feature>
<evidence type="ECO:0000256" key="4">
    <source>
        <dbReference type="SAM" id="MobiDB-lite"/>
    </source>
</evidence>
<evidence type="ECO:0000313" key="6">
    <source>
        <dbReference type="EMBL" id="MBH0236405.1"/>
    </source>
</evidence>
<gene>
    <name evidence="6" type="ORF">I5731_01095</name>
</gene>
<keyword evidence="3" id="KW-0813">Transport</keyword>
<dbReference type="Gene3D" id="3.40.50.2300">
    <property type="match status" value="2"/>
</dbReference>
<evidence type="ECO:0000256" key="1">
    <source>
        <dbReference type="ARBA" id="ARBA00010062"/>
    </source>
</evidence>
<dbReference type="PROSITE" id="PS51318">
    <property type="entry name" value="TAT"/>
    <property type="match status" value="1"/>
</dbReference>